<dbReference type="AlphaFoldDB" id="A0A6B0UCU8"/>
<name>A0A6B0UCU8_IXORI</name>
<protein>
    <submittedName>
        <fullName evidence="1">Putative secreted protein</fullName>
    </submittedName>
</protein>
<dbReference type="EMBL" id="GIFC01006538">
    <property type="protein sequence ID" value="MXU88621.1"/>
    <property type="molecule type" value="Transcribed_RNA"/>
</dbReference>
<evidence type="ECO:0000313" key="1">
    <source>
        <dbReference type="EMBL" id="MXU88621.1"/>
    </source>
</evidence>
<accession>A0A6B0UCU8</accession>
<proteinExistence type="predicted"/>
<sequence>MKKRKGWSTLNSNACVPILVTATTLDTAAASLPSSLTSRTALWTTADTTRSLSFVTPDRSEPPLKICLMPRFWRGSFREYSASILNFGNNTKTLLSLSSDTSF</sequence>
<reference evidence="1" key="1">
    <citation type="submission" date="2019-12" db="EMBL/GenBank/DDBJ databases">
        <title>An insight into the sialome of adult female Ixodes ricinus ticks feeding for 6 days.</title>
        <authorList>
            <person name="Perner J."/>
            <person name="Ribeiro J.M.C."/>
        </authorList>
    </citation>
    <scope>NUCLEOTIDE SEQUENCE</scope>
    <source>
        <strain evidence="1">Semi-engorged</strain>
        <tissue evidence="1">Salivary glands</tissue>
    </source>
</reference>
<organism evidence="1">
    <name type="scientific">Ixodes ricinus</name>
    <name type="common">Common tick</name>
    <name type="synonym">Acarus ricinus</name>
    <dbReference type="NCBI Taxonomy" id="34613"/>
    <lineage>
        <taxon>Eukaryota</taxon>
        <taxon>Metazoa</taxon>
        <taxon>Ecdysozoa</taxon>
        <taxon>Arthropoda</taxon>
        <taxon>Chelicerata</taxon>
        <taxon>Arachnida</taxon>
        <taxon>Acari</taxon>
        <taxon>Parasitiformes</taxon>
        <taxon>Ixodida</taxon>
        <taxon>Ixodoidea</taxon>
        <taxon>Ixodidae</taxon>
        <taxon>Ixodinae</taxon>
        <taxon>Ixodes</taxon>
    </lineage>
</organism>